<feature type="region of interest" description="Disordered" evidence="1">
    <location>
        <begin position="28"/>
        <end position="49"/>
    </location>
</feature>
<proteinExistence type="predicted"/>
<evidence type="ECO:0000313" key="3">
    <source>
        <dbReference type="EMBL" id="WFD46489.1"/>
    </source>
</evidence>
<dbReference type="InterPro" id="IPR058924">
    <property type="entry name" value="AGPR_dimerisation_dom"/>
</dbReference>
<accession>A0ABY8ENC2</accession>
<dbReference type="Gene3D" id="3.30.360.10">
    <property type="entry name" value="Dihydrodipicolinate Reductase, domain 2"/>
    <property type="match status" value="1"/>
</dbReference>
<reference evidence="3 4" key="1">
    <citation type="journal article" date="2020" name="Elife">
        <title>Loss of centromere function drives karyotype evolution in closely related Malassezia species.</title>
        <authorList>
            <person name="Sankaranarayanan S.R."/>
            <person name="Ianiri G."/>
            <person name="Coelho M.A."/>
            <person name="Reza M.H."/>
            <person name="Thimmappa B.C."/>
            <person name="Ganguly P."/>
            <person name="Vadnala R.N."/>
            <person name="Sun S."/>
            <person name="Siddharthan R."/>
            <person name="Tellgren-Roth C."/>
            <person name="Dawson T.L."/>
            <person name="Heitman J."/>
            <person name="Sanyal K."/>
        </authorList>
    </citation>
    <scope>NUCLEOTIDE SEQUENCE [LARGE SCALE GENOMIC DNA]</scope>
    <source>
        <strain evidence="3">CBS14141</strain>
    </source>
</reference>
<dbReference type="InterPro" id="IPR050085">
    <property type="entry name" value="AGPR"/>
</dbReference>
<sequence>MLLAPLLPYIDPANPPTVMGVSGYSGAGTVSSGKRTDGTRPETLPKITPESLAGGVRPYALTDHIHEREARTHLGELAGQEIKLAFTPMVAPWFQGIISTASIPLREKLTSKQVKELYEQKYGNEPLVEIRSAVPEIKDIVLKHGFKVGGFQVHSNGDRVVVVGVIDNLLKGAATQCLQNLNLALGLDEFAGIPTA</sequence>
<protein>
    <recommendedName>
        <fullName evidence="2">N-acetyl-gamma-glutamyl-phosphate reductase dimerisation domain-containing protein</fullName>
    </recommendedName>
</protein>
<dbReference type="Proteomes" id="UP000818624">
    <property type="component" value="Chromosome 1"/>
</dbReference>
<name>A0ABY8ENC2_MALFU</name>
<dbReference type="PANTHER" id="PTHR32338">
    <property type="entry name" value="N-ACETYL-GAMMA-GLUTAMYL-PHOSPHATE REDUCTASE, CHLOROPLASTIC-RELATED-RELATED"/>
    <property type="match status" value="1"/>
</dbReference>
<gene>
    <name evidence="3" type="ORF">GLX27_001125</name>
</gene>
<evidence type="ECO:0000256" key="1">
    <source>
        <dbReference type="SAM" id="MobiDB-lite"/>
    </source>
</evidence>
<feature type="domain" description="N-acetyl-gamma-glutamyl-phosphate reductase dimerisation" evidence="2">
    <location>
        <begin position="2"/>
        <end position="168"/>
    </location>
</feature>
<evidence type="ECO:0000313" key="4">
    <source>
        <dbReference type="Proteomes" id="UP000818624"/>
    </source>
</evidence>
<keyword evidence="4" id="KW-1185">Reference proteome</keyword>
<organism evidence="3 4">
    <name type="scientific">Malassezia furfur</name>
    <name type="common">Pityriasis versicolor infection agent</name>
    <name type="synonym">Pityrosporum furfur</name>
    <dbReference type="NCBI Taxonomy" id="55194"/>
    <lineage>
        <taxon>Eukaryota</taxon>
        <taxon>Fungi</taxon>
        <taxon>Dikarya</taxon>
        <taxon>Basidiomycota</taxon>
        <taxon>Ustilaginomycotina</taxon>
        <taxon>Malasseziomycetes</taxon>
        <taxon>Malasseziales</taxon>
        <taxon>Malasseziaceae</taxon>
        <taxon>Malassezia</taxon>
    </lineage>
</organism>
<dbReference type="SUPFAM" id="SSF55347">
    <property type="entry name" value="Glyceraldehyde-3-phosphate dehydrogenase-like, C-terminal domain"/>
    <property type="match status" value="1"/>
</dbReference>
<evidence type="ECO:0000259" key="2">
    <source>
        <dbReference type="Pfam" id="PF22698"/>
    </source>
</evidence>
<dbReference type="Pfam" id="PF22698">
    <property type="entry name" value="Semialdhyde_dhC_1"/>
    <property type="match status" value="1"/>
</dbReference>
<dbReference type="PANTHER" id="PTHR32338:SF10">
    <property type="entry name" value="N-ACETYL-GAMMA-GLUTAMYL-PHOSPHATE REDUCTASE, CHLOROPLASTIC-RELATED"/>
    <property type="match status" value="1"/>
</dbReference>
<dbReference type="EMBL" id="CP046234">
    <property type="protein sequence ID" value="WFD46489.1"/>
    <property type="molecule type" value="Genomic_DNA"/>
</dbReference>